<feature type="compositionally biased region" description="Basic residues" evidence="2">
    <location>
        <begin position="311"/>
        <end position="323"/>
    </location>
</feature>
<evidence type="ECO:0000313" key="4">
    <source>
        <dbReference type="EMBL" id="TQN43207.1"/>
    </source>
</evidence>
<dbReference type="GO" id="GO:0072344">
    <property type="term" value="P:rescue of stalled ribosome"/>
    <property type="evidence" value="ECO:0007669"/>
    <property type="project" value="TreeGrafter"/>
</dbReference>
<dbReference type="SMART" id="SM01234">
    <property type="entry name" value="Haemolytic"/>
    <property type="match status" value="1"/>
</dbReference>
<dbReference type="PANTHER" id="PTHR47814">
    <property type="entry name" value="PEPTIDYL-TRNA HYDROLASE ARFB"/>
    <property type="match status" value="1"/>
</dbReference>
<feature type="region of interest" description="Disordered" evidence="2">
    <location>
        <begin position="285"/>
        <end position="323"/>
    </location>
</feature>
<comment type="similarity">
    <text evidence="1">Belongs to the prokaryotic/mitochondrial release factor family.</text>
</comment>
<dbReference type="Proteomes" id="UP000319865">
    <property type="component" value="Unassembled WGS sequence"/>
</dbReference>
<organism evidence="4 5">
    <name type="scientific">Blastococcus colisei</name>
    <dbReference type="NCBI Taxonomy" id="1564162"/>
    <lineage>
        <taxon>Bacteria</taxon>
        <taxon>Bacillati</taxon>
        <taxon>Actinomycetota</taxon>
        <taxon>Actinomycetes</taxon>
        <taxon>Geodermatophilales</taxon>
        <taxon>Geodermatophilaceae</taxon>
        <taxon>Blastococcus</taxon>
    </lineage>
</organism>
<dbReference type="InterPro" id="IPR002696">
    <property type="entry name" value="Membr_insert_effic_factor_YidD"/>
</dbReference>
<dbReference type="GO" id="GO:0043022">
    <property type="term" value="F:ribosome binding"/>
    <property type="evidence" value="ECO:0007669"/>
    <property type="project" value="TreeGrafter"/>
</dbReference>
<keyword evidence="5" id="KW-1185">Reference proteome</keyword>
<feature type="compositionally biased region" description="Basic and acidic residues" evidence="2">
    <location>
        <begin position="301"/>
        <end position="310"/>
    </location>
</feature>
<feature type="domain" description="Prokaryotic-type class I peptide chain release factors" evidence="3">
    <location>
        <begin position="194"/>
        <end position="319"/>
    </location>
</feature>
<dbReference type="SUPFAM" id="SSF75620">
    <property type="entry name" value="Release factor"/>
    <property type="match status" value="1"/>
</dbReference>
<gene>
    <name evidence="4" type="ORF">FHU33_2642</name>
</gene>
<dbReference type="GO" id="GO:0004045">
    <property type="term" value="F:peptidyl-tRNA hydrolase activity"/>
    <property type="evidence" value="ECO:0007669"/>
    <property type="project" value="TreeGrafter"/>
</dbReference>
<dbReference type="Pfam" id="PF00472">
    <property type="entry name" value="RF-1"/>
    <property type="match status" value="1"/>
</dbReference>
<evidence type="ECO:0000313" key="5">
    <source>
        <dbReference type="Proteomes" id="UP000319865"/>
    </source>
</evidence>
<comment type="caution">
    <text evidence="4">The sequence shown here is derived from an EMBL/GenBank/DDBJ whole genome shotgun (WGS) entry which is preliminary data.</text>
</comment>
<reference evidence="4 5" key="1">
    <citation type="submission" date="2019-06" db="EMBL/GenBank/DDBJ databases">
        <title>Sequencing the genomes of 1000 actinobacteria strains.</title>
        <authorList>
            <person name="Klenk H.-P."/>
        </authorList>
    </citation>
    <scope>NUCLEOTIDE SEQUENCE [LARGE SCALE GENOMIC DNA]</scope>
    <source>
        <strain evidence="4 5">DSM 46837</strain>
    </source>
</reference>
<dbReference type="Pfam" id="PF01809">
    <property type="entry name" value="YidD"/>
    <property type="match status" value="1"/>
</dbReference>
<name>A0A543PGK7_9ACTN</name>
<accession>A0A543PGK7</accession>
<dbReference type="RefSeq" id="WP_342778651.1">
    <property type="nucleotide sequence ID" value="NZ_VFQE01000001.1"/>
</dbReference>
<protein>
    <submittedName>
        <fullName evidence="4">Hemolytic domain-containing protein</fullName>
    </submittedName>
</protein>
<dbReference type="AlphaFoldDB" id="A0A543PGK7"/>
<dbReference type="NCBIfam" id="NF006718">
    <property type="entry name" value="PRK09256.1"/>
    <property type="match status" value="1"/>
</dbReference>
<dbReference type="InterPro" id="IPR045853">
    <property type="entry name" value="Pep_chain_release_fac_I_sf"/>
</dbReference>
<proteinExistence type="inferred from homology"/>
<dbReference type="EMBL" id="VFQE01000001">
    <property type="protein sequence ID" value="TQN43207.1"/>
    <property type="molecule type" value="Genomic_DNA"/>
</dbReference>
<dbReference type="Gene3D" id="3.30.160.20">
    <property type="match status" value="1"/>
</dbReference>
<evidence type="ECO:0000259" key="3">
    <source>
        <dbReference type="Pfam" id="PF00472"/>
    </source>
</evidence>
<dbReference type="PANTHER" id="PTHR47814:SF1">
    <property type="entry name" value="PEPTIDYL-TRNA HYDROLASE ARFB"/>
    <property type="match status" value="1"/>
</dbReference>
<dbReference type="GO" id="GO:0003747">
    <property type="term" value="F:translation release factor activity"/>
    <property type="evidence" value="ECO:0007669"/>
    <property type="project" value="InterPro"/>
</dbReference>
<dbReference type="InterPro" id="IPR000352">
    <property type="entry name" value="Pep_chain_release_fac_I"/>
</dbReference>
<evidence type="ECO:0000256" key="1">
    <source>
        <dbReference type="ARBA" id="ARBA00010835"/>
    </source>
</evidence>
<sequence length="323" mass="34657">MVGVRDAAGRDGGTGYGGHYAGHYRGRYGRPPRFGYRGRDDSCLRNLLFLNTGCCLANAVGCGMDSMLLAPTTLREVRHSGTGQRGTRPADRLTAAVRGYRRQISPTRPPCCQFSPSCTAYAVEARERHGARPDPGSPSAGCCAAAPARRAAPTRYPPDLWGGRRTGPPAPLGETVRMPGIDDASGDLPVTGSVVVPAAALTWRFSRSSGPGGQGVNTADSRVELSVAPLGLPGLSDTQRARLAARLSNRLVDGVLTIAASEHRQQLRNRQAARDRLAAVLRAALAPPPPSRRRTKPTRGSQERRIEAKKQRGQLKKQRRSWD</sequence>
<evidence type="ECO:0000256" key="2">
    <source>
        <dbReference type="SAM" id="MobiDB-lite"/>
    </source>
</evidence>